<protein>
    <submittedName>
        <fullName evidence="1">Uncharacterized protein</fullName>
    </submittedName>
</protein>
<keyword evidence="2" id="KW-1185">Reference proteome</keyword>
<proteinExistence type="predicted"/>
<dbReference type="PANTHER" id="PTHR33642:SF5">
    <property type="entry name" value="MATURASE"/>
    <property type="match status" value="1"/>
</dbReference>
<dbReference type="GO" id="GO:0006315">
    <property type="term" value="P:homing of group II introns"/>
    <property type="evidence" value="ECO:0007669"/>
    <property type="project" value="TreeGrafter"/>
</dbReference>
<name>A0AAV1Y126_LUPLU</name>
<dbReference type="PANTHER" id="PTHR33642">
    <property type="entry name" value="COX1/OXI3 INTRON 1 PROTEIN-RELATED"/>
    <property type="match status" value="1"/>
</dbReference>
<dbReference type="GO" id="GO:0003964">
    <property type="term" value="F:RNA-directed DNA polymerase activity"/>
    <property type="evidence" value="ECO:0007669"/>
    <property type="project" value="TreeGrafter"/>
</dbReference>
<comment type="caution">
    <text evidence="1">The sequence shown here is derived from an EMBL/GenBank/DDBJ whole genome shotgun (WGS) entry which is preliminary data.</text>
</comment>
<organism evidence="1 2">
    <name type="scientific">Lupinus luteus</name>
    <name type="common">European yellow lupine</name>
    <dbReference type="NCBI Taxonomy" id="3873"/>
    <lineage>
        <taxon>Eukaryota</taxon>
        <taxon>Viridiplantae</taxon>
        <taxon>Streptophyta</taxon>
        <taxon>Embryophyta</taxon>
        <taxon>Tracheophyta</taxon>
        <taxon>Spermatophyta</taxon>
        <taxon>Magnoliopsida</taxon>
        <taxon>eudicotyledons</taxon>
        <taxon>Gunneridae</taxon>
        <taxon>Pentapetalae</taxon>
        <taxon>rosids</taxon>
        <taxon>fabids</taxon>
        <taxon>Fabales</taxon>
        <taxon>Fabaceae</taxon>
        <taxon>Papilionoideae</taxon>
        <taxon>50 kb inversion clade</taxon>
        <taxon>genistoids sensu lato</taxon>
        <taxon>core genistoids</taxon>
        <taxon>Genisteae</taxon>
        <taxon>Lupinus</taxon>
    </lineage>
</organism>
<reference evidence="1 2" key="1">
    <citation type="submission" date="2024-03" db="EMBL/GenBank/DDBJ databases">
        <authorList>
            <person name="Martinez-Hernandez J."/>
        </authorList>
    </citation>
    <scope>NUCLEOTIDE SEQUENCE [LARGE SCALE GENOMIC DNA]</scope>
</reference>
<dbReference type="GO" id="GO:0090615">
    <property type="term" value="P:mitochondrial mRNA processing"/>
    <property type="evidence" value="ECO:0007669"/>
    <property type="project" value="TreeGrafter"/>
</dbReference>
<evidence type="ECO:0000313" key="1">
    <source>
        <dbReference type="EMBL" id="CAL0327726.1"/>
    </source>
</evidence>
<sequence length="118" mass="13615">MAQAMTVSLVRICVPHGFWSMSMRMAHQARRISMAHQTWLEQHAIGLSSGSRTIRHACPKVVIVYSRSQRRSWQIHVAYLTNVSDGDIINWSASIVISPLSYYKCRENLYQVRMIVDH</sequence>
<dbReference type="GO" id="GO:0005739">
    <property type="term" value="C:mitochondrion"/>
    <property type="evidence" value="ECO:0007669"/>
    <property type="project" value="TreeGrafter"/>
</dbReference>
<dbReference type="AlphaFoldDB" id="A0AAV1Y126"/>
<dbReference type="Proteomes" id="UP001497480">
    <property type="component" value="Unassembled WGS sequence"/>
</dbReference>
<evidence type="ECO:0000313" key="2">
    <source>
        <dbReference type="Proteomes" id="UP001497480"/>
    </source>
</evidence>
<accession>A0AAV1Y126</accession>
<gene>
    <name evidence="1" type="ORF">LLUT_LOCUS28786</name>
</gene>
<dbReference type="EMBL" id="CAXHTB010000020">
    <property type="protein sequence ID" value="CAL0327726.1"/>
    <property type="molecule type" value="Genomic_DNA"/>
</dbReference>